<keyword evidence="2" id="KW-1185">Reference proteome</keyword>
<reference evidence="2" key="1">
    <citation type="journal article" date="2019" name="PLoS Negl. Trop. Dis.">
        <title>Revisiting the worldwide diversity of Leptospira species in the environment.</title>
        <authorList>
            <person name="Vincent A.T."/>
            <person name="Schiettekatte O."/>
            <person name="Bourhy P."/>
            <person name="Veyrier F.J."/>
            <person name="Picardeau M."/>
        </authorList>
    </citation>
    <scope>NUCLEOTIDE SEQUENCE [LARGE SCALE GENOMIC DNA]</scope>
    <source>
        <strain evidence="2">201800278</strain>
    </source>
</reference>
<proteinExistence type="predicted"/>
<comment type="caution">
    <text evidence="1">The sequence shown here is derived from an EMBL/GenBank/DDBJ whole genome shotgun (WGS) entry which is preliminary data.</text>
</comment>
<dbReference type="Gene3D" id="3.40.50.1110">
    <property type="entry name" value="SGNH hydrolase"/>
    <property type="match status" value="1"/>
</dbReference>
<dbReference type="SUPFAM" id="SSF52266">
    <property type="entry name" value="SGNH hydrolase"/>
    <property type="match status" value="1"/>
</dbReference>
<dbReference type="GO" id="GO:0016787">
    <property type="term" value="F:hydrolase activity"/>
    <property type="evidence" value="ECO:0007669"/>
    <property type="project" value="UniProtKB-KW"/>
</dbReference>
<name>A0ABY2LWT6_9LEPT</name>
<sequence length="388" mass="44298">MGDFVDLPLYGYFGWNFYLTSQYPNVDWQTQNFAVGGFTTAEVYNHIILCTNPTNRSHYRTADNVAIEIGGNDYIKNVAMLVYMTWKYGDVDRRVTENTRILIRVLRNPSRNKKVLLMGNFPTLAKSPTLGDYPNYFAPFKYFPNGNMFDKALEFEEAKQRQENEEVAASVFQSIITYVAGEFSLLLGYALSLASSIDFYLDQTSINYSNLTGQDDWYWRWHGENVKNPITHAVSLGLMSHQHSLEVMAAEENNYAGTSVYNGVAIQFQPGGVSFLPLYYYFIRHIDAGLGHPYVANKDLYSDPIHVNHIGYYLWSTILARRIVENGWHNLPPQSDYDGEMCRVWNCGKAKKPAYGDTIADPPPPVVIVEPDPIDWIILLCLFTGKCW</sequence>
<dbReference type="InterPro" id="IPR036514">
    <property type="entry name" value="SGNH_hydro_sf"/>
</dbReference>
<evidence type="ECO:0000313" key="2">
    <source>
        <dbReference type="Proteomes" id="UP000297465"/>
    </source>
</evidence>
<organism evidence="1 2">
    <name type="scientific">Leptospira montravelensis</name>
    <dbReference type="NCBI Taxonomy" id="2484961"/>
    <lineage>
        <taxon>Bacteria</taxon>
        <taxon>Pseudomonadati</taxon>
        <taxon>Spirochaetota</taxon>
        <taxon>Spirochaetia</taxon>
        <taxon>Leptospirales</taxon>
        <taxon>Leptospiraceae</taxon>
        <taxon>Leptospira</taxon>
    </lineage>
</organism>
<accession>A0ABY2LWT6</accession>
<keyword evidence="1" id="KW-0378">Hydrolase</keyword>
<dbReference type="EMBL" id="RQFO01000004">
    <property type="protein sequence ID" value="TGL05577.1"/>
    <property type="molecule type" value="Genomic_DNA"/>
</dbReference>
<protein>
    <submittedName>
        <fullName evidence="1">SGNH/GDSL hydrolase family protein</fullName>
    </submittedName>
</protein>
<dbReference type="CDD" id="cd00229">
    <property type="entry name" value="SGNH_hydrolase"/>
    <property type="match status" value="1"/>
</dbReference>
<dbReference type="Proteomes" id="UP000297465">
    <property type="component" value="Unassembled WGS sequence"/>
</dbReference>
<gene>
    <name evidence="1" type="ORF">EHQ31_02340</name>
</gene>
<evidence type="ECO:0000313" key="1">
    <source>
        <dbReference type="EMBL" id="TGL05577.1"/>
    </source>
</evidence>